<reference evidence="2" key="1">
    <citation type="submission" date="2021-02" db="EMBL/GenBank/DDBJ databases">
        <authorList>
            <person name="Dougan E. K."/>
            <person name="Rhodes N."/>
            <person name="Thang M."/>
            <person name="Chan C."/>
        </authorList>
    </citation>
    <scope>NUCLEOTIDE SEQUENCE</scope>
</reference>
<evidence type="ECO:0000256" key="1">
    <source>
        <dbReference type="SAM" id="MobiDB-lite"/>
    </source>
</evidence>
<sequence length="386" mass="41268">MAITAVSSSTGRRSPQKLGSNRATRSGLCSWQSPSNRLCGLLLLAPQDSALTRSLSFLMIGLAGGVREVSAALARLTAARQVGLDLNPGKCCLTTCSDDGLFDRHLFPAAGMPLNRSGAFTLLGAAVGNRAFCEHHTMTKRVEASEPLLTALGELQVRAALEASTPLSPEAWEQASLPTSMGGLRLRRAARRSAAYLASVIATMDLCKELDPAYCPCLDNVLAAYNQDVPEADRTGPSHTQPSWRCWKPIGRTFNYCNSRGLALGYMHLLAECLGLHVTPTLFRIMVLMRLGMPIAAADSACLLCDATNYHSEWVTIRGCALVPSATTGCVPSLLPEPRQWASALKMRNQGWPEDGGATAVAAGHRPVDVWVPQWSLHGAAAFDLA</sequence>
<gene>
    <name evidence="2" type="ORF">SPIL2461_LOCUS17335</name>
</gene>
<organism evidence="2 3">
    <name type="scientific">Symbiodinium pilosum</name>
    <name type="common">Dinoflagellate</name>
    <dbReference type="NCBI Taxonomy" id="2952"/>
    <lineage>
        <taxon>Eukaryota</taxon>
        <taxon>Sar</taxon>
        <taxon>Alveolata</taxon>
        <taxon>Dinophyceae</taxon>
        <taxon>Suessiales</taxon>
        <taxon>Symbiodiniaceae</taxon>
        <taxon>Symbiodinium</taxon>
    </lineage>
</organism>
<protein>
    <submittedName>
        <fullName evidence="2">Uncharacterized protein</fullName>
    </submittedName>
</protein>
<evidence type="ECO:0000313" key="2">
    <source>
        <dbReference type="EMBL" id="CAE7649901.1"/>
    </source>
</evidence>
<dbReference type="EMBL" id="CAJNIZ010043105">
    <property type="protein sequence ID" value="CAE7649901.1"/>
    <property type="molecule type" value="Genomic_DNA"/>
</dbReference>
<name>A0A812VP00_SYMPI</name>
<accession>A0A812VP00</accession>
<dbReference type="Proteomes" id="UP000649617">
    <property type="component" value="Unassembled WGS sequence"/>
</dbReference>
<comment type="caution">
    <text evidence="2">The sequence shown here is derived from an EMBL/GenBank/DDBJ whole genome shotgun (WGS) entry which is preliminary data.</text>
</comment>
<feature type="non-terminal residue" evidence="2">
    <location>
        <position position="386"/>
    </location>
</feature>
<keyword evidence="3" id="KW-1185">Reference proteome</keyword>
<evidence type="ECO:0000313" key="3">
    <source>
        <dbReference type="Proteomes" id="UP000649617"/>
    </source>
</evidence>
<proteinExistence type="predicted"/>
<feature type="region of interest" description="Disordered" evidence="1">
    <location>
        <begin position="1"/>
        <end position="28"/>
    </location>
</feature>
<dbReference type="AlphaFoldDB" id="A0A812VP00"/>